<evidence type="ECO:0000313" key="2">
    <source>
        <dbReference type="EMBL" id="KAL0481548.1"/>
    </source>
</evidence>
<organism evidence="2 3">
    <name type="scientific">Acrasis kona</name>
    <dbReference type="NCBI Taxonomy" id="1008807"/>
    <lineage>
        <taxon>Eukaryota</taxon>
        <taxon>Discoba</taxon>
        <taxon>Heterolobosea</taxon>
        <taxon>Tetramitia</taxon>
        <taxon>Eutetramitia</taxon>
        <taxon>Acrasidae</taxon>
        <taxon>Acrasis</taxon>
    </lineage>
</organism>
<evidence type="ECO:0000313" key="3">
    <source>
        <dbReference type="Proteomes" id="UP001431209"/>
    </source>
</evidence>
<keyword evidence="1" id="KW-0812">Transmembrane</keyword>
<comment type="caution">
    <text evidence="2">The sequence shown here is derived from an EMBL/GenBank/DDBJ whole genome shotgun (WGS) entry which is preliminary data.</text>
</comment>
<gene>
    <name evidence="2" type="ORF">AKO1_012306</name>
</gene>
<keyword evidence="3" id="KW-1185">Reference proteome</keyword>
<feature type="transmembrane region" description="Helical" evidence="1">
    <location>
        <begin position="79"/>
        <end position="97"/>
    </location>
</feature>
<evidence type="ECO:0000256" key="1">
    <source>
        <dbReference type="SAM" id="Phobius"/>
    </source>
</evidence>
<keyword evidence="1" id="KW-1133">Transmembrane helix</keyword>
<feature type="transmembrane region" description="Helical" evidence="1">
    <location>
        <begin position="6"/>
        <end position="33"/>
    </location>
</feature>
<protein>
    <submittedName>
        <fullName evidence="2">Uncharacterized protein</fullName>
    </submittedName>
</protein>
<dbReference type="AlphaFoldDB" id="A0AAW2YVR9"/>
<dbReference type="InterPro" id="IPR009732">
    <property type="entry name" value="DUF1304"/>
</dbReference>
<accession>A0AAW2YVR9</accession>
<dbReference type="PANTHER" id="PTHR38446:SF1">
    <property type="entry name" value="BLL0914 PROTEIN"/>
    <property type="match status" value="1"/>
</dbReference>
<feature type="transmembrane region" description="Helical" evidence="1">
    <location>
        <begin position="104"/>
        <end position="124"/>
    </location>
</feature>
<keyword evidence="1" id="KW-0472">Membrane</keyword>
<dbReference type="EMBL" id="JAOPGA020000769">
    <property type="protein sequence ID" value="KAL0481548.1"/>
    <property type="molecule type" value="Genomic_DNA"/>
</dbReference>
<proteinExistence type="predicted"/>
<dbReference type="Proteomes" id="UP001431209">
    <property type="component" value="Unassembled WGS sequence"/>
</dbReference>
<name>A0AAW2YVR9_9EUKA</name>
<sequence length="184" mass="20028">MAWFQYVGYVGQGFCGLIAIIHIYITILEMFLWRKLAPKSFGLPVHVVEASAPLAANQGIYNGALALGLIYGLLIQDVILLHFLALVIIAVGIFGGLTGSIKIIFVQVVPGVLAYIFLSVDYYAQIIYSLSNVISAAGILYVIGIVFIHTFIIFAIISGILIRKREQEAAINVDAQQSLITTPE</sequence>
<reference evidence="2 3" key="1">
    <citation type="submission" date="2024-03" db="EMBL/GenBank/DDBJ databases">
        <title>The Acrasis kona genome and developmental transcriptomes reveal deep origins of eukaryotic multicellular pathways.</title>
        <authorList>
            <person name="Sheikh S."/>
            <person name="Fu C.-J."/>
            <person name="Brown M.W."/>
            <person name="Baldauf S.L."/>
        </authorList>
    </citation>
    <scope>NUCLEOTIDE SEQUENCE [LARGE SCALE GENOMIC DNA]</scope>
    <source>
        <strain evidence="2 3">ATCC MYA-3509</strain>
    </source>
</reference>
<feature type="transmembrane region" description="Helical" evidence="1">
    <location>
        <begin position="136"/>
        <end position="162"/>
    </location>
</feature>
<dbReference type="PANTHER" id="PTHR38446">
    <property type="entry name" value="BLL0914 PROTEIN"/>
    <property type="match status" value="1"/>
</dbReference>
<dbReference type="Pfam" id="PF06993">
    <property type="entry name" value="DUF1304"/>
    <property type="match status" value="1"/>
</dbReference>
<feature type="transmembrane region" description="Helical" evidence="1">
    <location>
        <begin position="54"/>
        <end position="73"/>
    </location>
</feature>